<dbReference type="Proteomes" id="UP000288805">
    <property type="component" value="Unassembled WGS sequence"/>
</dbReference>
<comment type="caution">
    <text evidence="1">The sequence shown here is derived from an EMBL/GenBank/DDBJ whole genome shotgun (WGS) entry which is preliminary data.</text>
</comment>
<name>A0A438FCS1_VITVI</name>
<reference evidence="1 2" key="1">
    <citation type="journal article" date="2018" name="PLoS Genet.">
        <title>Population sequencing reveals clonal diversity and ancestral inbreeding in the grapevine cultivar Chardonnay.</title>
        <authorList>
            <person name="Roach M.J."/>
            <person name="Johnson D.L."/>
            <person name="Bohlmann J."/>
            <person name="van Vuuren H.J."/>
            <person name="Jones S.J."/>
            <person name="Pretorius I.S."/>
            <person name="Schmidt S.A."/>
            <person name="Borneman A.R."/>
        </authorList>
    </citation>
    <scope>NUCLEOTIDE SEQUENCE [LARGE SCALE GENOMIC DNA]</scope>
    <source>
        <strain evidence="2">cv. Chardonnay</strain>
        <tissue evidence="1">Leaf</tissue>
    </source>
</reference>
<evidence type="ECO:0000313" key="1">
    <source>
        <dbReference type="EMBL" id="RVW57785.1"/>
    </source>
</evidence>
<gene>
    <name evidence="1" type="primary">POLX_886</name>
    <name evidence="1" type="ORF">CK203_115167</name>
</gene>
<evidence type="ECO:0000313" key="2">
    <source>
        <dbReference type="Proteomes" id="UP000288805"/>
    </source>
</evidence>
<dbReference type="EMBL" id="QGNW01001021">
    <property type="protein sequence ID" value="RVW57785.1"/>
    <property type="molecule type" value="Genomic_DNA"/>
</dbReference>
<accession>A0A438FCS1</accession>
<sequence>MKDLDATKQILGMRITKDKDVLKLSQEEYVKKMLSRSNMAGVTLMSTLLASHFQLSKDQSPLNEQEWVYMAKVSCAFVIDNLLYAMIRTRLDIAHAVGVVSKYMSNLGNNTRRQ</sequence>
<protein>
    <submittedName>
        <fullName evidence="1">Retrovirus-related Pol polyprotein from transposon TNT 1-94</fullName>
    </submittedName>
</protein>
<proteinExistence type="predicted"/>
<dbReference type="AlphaFoldDB" id="A0A438FCS1"/>
<organism evidence="1 2">
    <name type="scientific">Vitis vinifera</name>
    <name type="common">Grape</name>
    <dbReference type="NCBI Taxonomy" id="29760"/>
    <lineage>
        <taxon>Eukaryota</taxon>
        <taxon>Viridiplantae</taxon>
        <taxon>Streptophyta</taxon>
        <taxon>Embryophyta</taxon>
        <taxon>Tracheophyta</taxon>
        <taxon>Spermatophyta</taxon>
        <taxon>Magnoliopsida</taxon>
        <taxon>eudicotyledons</taxon>
        <taxon>Gunneridae</taxon>
        <taxon>Pentapetalae</taxon>
        <taxon>rosids</taxon>
        <taxon>Vitales</taxon>
        <taxon>Vitaceae</taxon>
        <taxon>Viteae</taxon>
        <taxon>Vitis</taxon>
    </lineage>
</organism>